<reference evidence="2" key="1">
    <citation type="submission" date="2020-01" db="EMBL/GenBank/DDBJ databases">
        <authorList>
            <consortium name="DOE Joint Genome Institute"/>
            <person name="Haridas S."/>
            <person name="Albert R."/>
            <person name="Binder M."/>
            <person name="Bloem J."/>
            <person name="Labutti K."/>
            <person name="Salamov A."/>
            <person name="Andreopoulos B."/>
            <person name="Baker S.E."/>
            <person name="Barry K."/>
            <person name="Bills G."/>
            <person name="Bluhm B.H."/>
            <person name="Cannon C."/>
            <person name="Castanera R."/>
            <person name="Culley D.E."/>
            <person name="Daum C."/>
            <person name="Ezra D."/>
            <person name="Gonzalez J.B."/>
            <person name="Henrissat B."/>
            <person name="Kuo A."/>
            <person name="Liang C."/>
            <person name="Lipzen A."/>
            <person name="Lutzoni F."/>
            <person name="Magnuson J."/>
            <person name="Mondo S."/>
            <person name="Nolan M."/>
            <person name="Ohm R."/>
            <person name="Pangilinan J."/>
            <person name="Park H.-J."/>
            <person name="Ramirez L."/>
            <person name="Alfaro M."/>
            <person name="Sun H."/>
            <person name="Tritt A."/>
            <person name="Yoshinaga Y."/>
            <person name="Zwiers L.-H."/>
            <person name="Turgeon B.G."/>
            <person name="Goodwin S.B."/>
            <person name="Spatafora J.W."/>
            <person name="Crous P.W."/>
            <person name="Grigoriev I.V."/>
        </authorList>
    </citation>
    <scope>NUCLEOTIDE SEQUENCE</scope>
    <source>
        <strain evidence="2">IPT5</strain>
    </source>
</reference>
<dbReference type="Proteomes" id="UP000799423">
    <property type="component" value="Unassembled WGS sequence"/>
</dbReference>
<evidence type="ECO:0000256" key="1">
    <source>
        <dbReference type="SAM" id="Coils"/>
    </source>
</evidence>
<feature type="coiled-coil region" evidence="1">
    <location>
        <begin position="6"/>
        <end position="61"/>
    </location>
</feature>
<sequence>MNLNLADDTKQHVENLALQCNELRSTVATLSRSQQCDANVSLELQKQRKVWEKELKCLRSRIEKNETINARYLITMAEQIKKGCINIGHPTTALSGNQDVELLVACRWLLEHLPAFDSRQQGFGNRWRLFWQAQWKEYRQNTSRDDHPLRTLVCHEKYNKVGNGLYRTLSSFLHEYGRLRINPLDPDVQKVVDVISPTHYDSNGQIDIEAERLRWCR</sequence>
<proteinExistence type="predicted"/>
<protein>
    <submittedName>
        <fullName evidence="2">Uncharacterized protein</fullName>
    </submittedName>
</protein>
<dbReference type="AlphaFoldDB" id="A0A6A7ANQ8"/>
<dbReference type="EMBL" id="MU006455">
    <property type="protein sequence ID" value="KAF2843957.1"/>
    <property type="molecule type" value="Genomic_DNA"/>
</dbReference>
<gene>
    <name evidence="2" type="ORF">T440DRAFT_73528</name>
</gene>
<dbReference type="OrthoDB" id="3766353at2759"/>
<keyword evidence="3" id="KW-1185">Reference proteome</keyword>
<evidence type="ECO:0000313" key="2">
    <source>
        <dbReference type="EMBL" id="KAF2843957.1"/>
    </source>
</evidence>
<accession>A0A6A7ANQ8</accession>
<evidence type="ECO:0000313" key="3">
    <source>
        <dbReference type="Proteomes" id="UP000799423"/>
    </source>
</evidence>
<keyword evidence="1" id="KW-0175">Coiled coil</keyword>
<name>A0A6A7ANQ8_9PLEO</name>
<organism evidence="2 3">
    <name type="scientific">Plenodomus tracheiphilus IPT5</name>
    <dbReference type="NCBI Taxonomy" id="1408161"/>
    <lineage>
        <taxon>Eukaryota</taxon>
        <taxon>Fungi</taxon>
        <taxon>Dikarya</taxon>
        <taxon>Ascomycota</taxon>
        <taxon>Pezizomycotina</taxon>
        <taxon>Dothideomycetes</taxon>
        <taxon>Pleosporomycetidae</taxon>
        <taxon>Pleosporales</taxon>
        <taxon>Pleosporineae</taxon>
        <taxon>Leptosphaeriaceae</taxon>
        <taxon>Plenodomus</taxon>
    </lineage>
</organism>